<reference evidence="4" key="1">
    <citation type="journal article" date="2023" name="Nat. Commun.">
        <title>Diploid and tetraploid genomes of Acorus and the evolution of monocots.</title>
        <authorList>
            <person name="Ma L."/>
            <person name="Liu K.W."/>
            <person name="Li Z."/>
            <person name="Hsiao Y.Y."/>
            <person name="Qi Y."/>
            <person name="Fu T."/>
            <person name="Tang G.D."/>
            <person name="Zhang D."/>
            <person name="Sun W.H."/>
            <person name="Liu D.K."/>
            <person name="Li Y."/>
            <person name="Chen G.Z."/>
            <person name="Liu X.D."/>
            <person name="Liao X.Y."/>
            <person name="Jiang Y.T."/>
            <person name="Yu X."/>
            <person name="Hao Y."/>
            <person name="Huang J."/>
            <person name="Zhao X.W."/>
            <person name="Ke S."/>
            <person name="Chen Y.Y."/>
            <person name="Wu W.L."/>
            <person name="Hsu J.L."/>
            <person name="Lin Y.F."/>
            <person name="Huang M.D."/>
            <person name="Li C.Y."/>
            <person name="Huang L."/>
            <person name="Wang Z.W."/>
            <person name="Zhao X."/>
            <person name="Zhong W.Y."/>
            <person name="Peng D.H."/>
            <person name="Ahmad S."/>
            <person name="Lan S."/>
            <person name="Zhang J.S."/>
            <person name="Tsai W.C."/>
            <person name="Van de Peer Y."/>
            <person name="Liu Z.J."/>
        </authorList>
    </citation>
    <scope>NUCLEOTIDE SEQUENCE</scope>
    <source>
        <strain evidence="4">SCP</strain>
    </source>
</reference>
<dbReference type="EMBL" id="JAUJYN010000006">
    <property type="protein sequence ID" value="KAK1268454.1"/>
    <property type="molecule type" value="Genomic_DNA"/>
</dbReference>
<dbReference type="Pfam" id="PF13460">
    <property type="entry name" value="NAD_binding_10"/>
    <property type="match status" value="1"/>
</dbReference>
<sequence length="499" mass="54042">MAKPIKGSLAFTACSLLMASLFAYSASVQLNDPDWYFWFPLYGSATIVNLLHHNTSSRDRNALAKVVVEDYVGGLAGFWSLNMSERVVREKLGSGLVVASMCLQLKASALAKEPSREKAERTKTLVDFVLNLYGFTSFSLTYEGSSMSTTISSLSATGEAKQETGAKDCDLVYVAGATGRVGSRTSVEQMKLDDADARPSKIQRKKHQFLPAVERLEIVECNLEKPETIGPALGNSAIVICCIGASEKEVFDVTGPYRIDYKATENLIKAATSARVDHFILVTSLGTNKIGFPAAILNLFWGVLTWKRKAEEALFSSGLSYTIVRPGGMERPTDAFKDTHNMVLAHEDTLFGGLVSNLQVAELLAFIAKNKDLSYCKVVEVIAETTAPLTPMGELLSKIASKRAYTSTTKESPSEQKPELAATKITSVVSEKTNQTEVKKTTPLSPYIVYADLKPPTSPTPTPSTTPSGTNDVNAVETETEKIQPSTVTKTSPLSPYVA</sequence>
<accession>A0AAV9AVS9</accession>
<protein>
    <recommendedName>
        <fullName evidence="3">NAD(P)-binding domain-containing protein</fullName>
    </recommendedName>
</protein>
<gene>
    <name evidence="4" type="ORF">QJS04_geneDACA006595</name>
</gene>
<dbReference type="Proteomes" id="UP001179952">
    <property type="component" value="Unassembled WGS sequence"/>
</dbReference>
<reference evidence="4" key="2">
    <citation type="submission" date="2023-06" db="EMBL/GenBank/DDBJ databases">
        <authorList>
            <person name="Ma L."/>
            <person name="Liu K.-W."/>
            <person name="Li Z."/>
            <person name="Hsiao Y.-Y."/>
            <person name="Qi Y."/>
            <person name="Fu T."/>
            <person name="Tang G."/>
            <person name="Zhang D."/>
            <person name="Sun W.-H."/>
            <person name="Liu D.-K."/>
            <person name="Li Y."/>
            <person name="Chen G.-Z."/>
            <person name="Liu X.-D."/>
            <person name="Liao X.-Y."/>
            <person name="Jiang Y.-T."/>
            <person name="Yu X."/>
            <person name="Hao Y."/>
            <person name="Huang J."/>
            <person name="Zhao X.-W."/>
            <person name="Ke S."/>
            <person name="Chen Y.-Y."/>
            <person name="Wu W.-L."/>
            <person name="Hsu J.-L."/>
            <person name="Lin Y.-F."/>
            <person name="Huang M.-D."/>
            <person name="Li C.-Y."/>
            <person name="Huang L."/>
            <person name="Wang Z.-W."/>
            <person name="Zhao X."/>
            <person name="Zhong W.-Y."/>
            <person name="Peng D.-H."/>
            <person name="Ahmad S."/>
            <person name="Lan S."/>
            <person name="Zhang J.-S."/>
            <person name="Tsai W.-C."/>
            <person name="Van De Peer Y."/>
            <person name="Liu Z.-J."/>
        </authorList>
    </citation>
    <scope>NUCLEOTIDE SEQUENCE</scope>
    <source>
        <strain evidence="4">SCP</strain>
        <tissue evidence="4">Leaves</tissue>
    </source>
</reference>
<organism evidence="4 5">
    <name type="scientific">Acorus gramineus</name>
    <name type="common">Dwarf sweet flag</name>
    <dbReference type="NCBI Taxonomy" id="55184"/>
    <lineage>
        <taxon>Eukaryota</taxon>
        <taxon>Viridiplantae</taxon>
        <taxon>Streptophyta</taxon>
        <taxon>Embryophyta</taxon>
        <taxon>Tracheophyta</taxon>
        <taxon>Spermatophyta</taxon>
        <taxon>Magnoliopsida</taxon>
        <taxon>Liliopsida</taxon>
        <taxon>Acoraceae</taxon>
        <taxon>Acorus</taxon>
    </lineage>
</organism>
<dbReference type="Gene3D" id="3.40.50.720">
    <property type="entry name" value="NAD(P)-binding Rossmann-like Domain"/>
    <property type="match status" value="1"/>
</dbReference>
<evidence type="ECO:0000256" key="1">
    <source>
        <dbReference type="SAM" id="MobiDB-lite"/>
    </source>
</evidence>
<dbReference type="InterPro" id="IPR029377">
    <property type="entry name" value="TMEM220"/>
</dbReference>
<dbReference type="SUPFAM" id="SSF51735">
    <property type="entry name" value="NAD(P)-binding Rossmann-fold domains"/>
    <property type="match status" value="1"/>
</dbReference>
<feature type="domain" description="NAD(P)-binding" evidence="3">
    <location>
        <begin position="176"/>
        <end position="370"/>
    </location>
</feature>
<feature type="signal peptide" evidence="2">
    <location>
        <begin position="1"/>
        <end position="25"/>
    </location>
</feature>
<evidence type="ECO:0000256" key="2">
    <source>
        <dbReference type="SAM" id="SignalP"/>
    </source>
</evidence>
<feature type="compositionally biased region" description="Polar residues" evidence="1">
    <location>
        <begin position="483"/>
        <end position="499"/>
    </location>
</feature>
<evidence type="ECO:0000259" key="3">
    <source>
        <dbReference type="Pfam" id="PF13460"/>
    </source>
</evidence>
<dbReference type="AlphaFoldDB" id="A0AAV9AVS9"/>
<dbReference type="InterPro" id="IPR016040">
    <property type="entry name" value="NAD(P)-bd_dom"/>
</dbReference>
<dbReference type="PANTHER" id="PTHR47285:SF1">
    <property type="entry name" value="PROTEIN TIC 62, CHLOROPLASTIC"/>
    <property type="match status" value="1"/>
</dbReference>
<name>A0AAV9AVS9_ACOGR</name>
<feature type="region of interest" description="Disordered" evidence="1">
    <location>
        <begin position="449"/>
        <end position="499"/>
    </location>
</feature>
<evidence type="ECO:0000313" key="5">
    <source>
        <dbReference type="Proteomes" id="UP001179952"/>
    </source>
</evidence>
<dbReference type="Pfam" id="PF15071">
    <property type="entry name" value="TMEM220"/>
    <property type="match status" value="1"/>
</dbReference>
<evidence type="ECO:0000313" key="4">
    <source>
        <dbReference type="EMBL" id="KAK1268454.1"/>
    </source>
</evidence>
<dbReference type="PANTHER" id="PTHR47285">
    <property type="entry name" value="PROTEIN TIC 62, CHLOROPLASTIC"/>
    <property type="match status" value="1"/>
</dbReference>
<keyword evidence="5" id="KW-1185">Reference proteome</keyword>
<proteinExistence type="predicted"/>
<dbReference type="InterPro" id="IPR044719">
    <property type="entry name" value="TIC62"/>
</dbReference>
<feature type="chain" id="PRO_5043776422" description="NAD(P)-binding domain-containing protein" evidence="2">
    <location>
        <begin position="26"/>
        <end position="499"/>
    </location>
</feature>
<keyword evidence="2" id="KW-0732">Signal</keyword>
<dbReference type="InterPro" id="IPR036291">
    <property type="entry name" value="NAD(P)-bd_dom_sf"/>
</dbReference>
<comment type="caution">
    <text evidence="4">The sequence shown here is derived from an EMBL/GenBank/DDBJ whole genome shotgun (WGS) entry which is preliminary data.</text>
</comment>